<accession>A0ABS8Y701</accession>
<dbReference type="EMBL" id="JACEIK010020982">
    <property type="protein sequence ID" value="MCE5166282.1"/>
    <property type="molecule type" value="Genomic_DNA"/>
</dbReference>
<evidence type="ECO:0008006" key="3">
    <source>
        <dbReference type="Google" id="ProtNLM"/>
    </source>
</evidence>
<protein>
    <recommendedName>
        <fullName evidence="3">Secreted protein</fullName>
    </recommendedName>
</protein>
<gene>
    <name evidence="1" type="ORF">HAX54_016857</name>
</gene>
<evidence type="ECO:0000313" key="1">
    <source>
        <dbReference type="EMBL" id="MCE5166282.1"/>
    </source>
</evidence>
<feature type="non-terminal residue" evidence="1">
    <location>
        <position position="1"/>
    </location>
</feature>
<evidence type="ECO:0000313" key="2">
    <source>
        <dbReference type="Proteomes" id="UP000823775"/>
    </source>
</evidence>
<reference evidence="1 2" key="1">
    <citation type="journal article" date="2021" name="BMC Genomics">
        <title>Datura genome reveals duplications of psychoactive alkaloid biosynthetic genes and high mutation rate following tissue culture.</title>
        <authorList>
            <person name="Rajewski A."/>
            <person name="Carter-House D."/>
            <person name="Stajich J."/>
            <person name="Litt A."/>
        </authorList>
    </citation>
    <scope>NUCLEOTIDE SEQUENCE [LARGE SCALE GENOMIC DNA]</scope>
    <source>
        <strain evidence="1">AR-01</strain>
    </source>
</reference>
<comment type="caution">
    <text evidence="1">The sequence shown here is derived from an EMBL/GenBank/DDBJ whole genome shotgun (WGS) entry which is preliminary data.</text>
</comment>
<organism evidence="1 2">
    <name type="scientific">Datura stramonium</name>
    <name type="common">Jimsonweed</name>
    <name type="synonym">Common thornapple</name>
    <dbReference type="NCBI Taxonomy" id="4076"/>
    <lineage>
        <taxon>Eukaryota</taxon>
        <taxon>Viridiplantae</taxon>
        <taxon>Streptophyta</taxon>
        <taxon>Embryophyta</taxon>
        <taxon>Tracheophyta</taxon>
        <taxon>Spermatophyta</taxon>
        <taxon>Magnoliopsida</taxon>
        <taxon>eudicotyledons</taxon>
        <taxon>Gunneridae</taxon>
        <taxon>Pentapetalae</taxon>
        <taxon>asterids</taxon>
        <taxon>lamiids</taxon>
        <taxon>Solanales</taxon>
        <taxon>Solanaceae</taxon>
        <taxon>Solanoideae</taxon>
        <taxon>Datureae</taxon>
        <taxon>Datura</taxon>
    </lineage>
</organism>
<dbReference type="Proteomes" id="UP000823775">
    <property type="component" value="Unassembled WGS sequence"/>
</dbReference>
<proteinExistence type="predicted"/>
<name>A0ABS8Y701_DATST</name>
<keyword evidence="2" id="KW-1185">Reference proteome</keyword>
<feature type="non-terminal residue" evidence="1">
    <location>
        <position position="62"/>
    </location>
</feature>
<sequence>LLMFLLFSCGSRRPCAPVFGGFGGPANTNLTYTSDFWRRRFLSYFNGTLGMGHGVGLMKLMR</sequence>